<dbReference type="AlphaFoldDB" id="A0A9D2HRS1"/>
<reference evidence="2" key="2">
    <citation type="submission" date="2021-04" db="EMBL/GenBank/DDBJ databases">
        <authorList>
            <person name="Gilroy R."/>
        </authorList>
    </citation>
    <scope>NUCLEOTIDE SEQUENCE</scope>
    <source>
        <strain evidence="2">ChiHecec1B25-7008</strain>
    </source>
</reference>
<dbReference type="EMBL" id="DWZE01000123">
    <property type="protein sequence ID" value="HJA84280.1"/>
    <property type="molecule type" value="Genomic_DNA"/>
</dbReference>
<gene>
    <name evidence="2" type="ORF">H9785_09970</name>
</gene>
<keyword evidence="1" id="KW-1133">Transmembrane helix</keyword>
<evidence type="ECO:0000256" key="1">
    <source>
        <dbReference type="SAM" id="Phobius"/>
    </source>
</evidence>
<feature type="transmembrane region" description="Helical" evidence="1">
    <location>
        <begin position="21"/>
        <end position="39"/>
    </location>
</feature>
<feature type="transmembrane region" description="Helical" evidence="1">
    <location>
        <begin position="269"/>
        <end position="301"/>
    </location>
</feature>
<accession>A0A9D2HRS1</accession>
<proteinExistence type="predicted"/>
<feature type="transmembrane region" description="Helical" evidence="1">
    <location>
        <begin position="367"/>
        <end position="388"/>
    </location>
</feature>
<organism evidence="2 3">
    <name type="scientific">Candidatus Bacteroides intestinavium</name>
    <dbReference type="NCBI Taxonomy" id="2838469"/>
    <lineage>
        <taxon>Bacteria</taxon>
        <taxon>Pseudomonadati</taxon>
        <taxon>Bacteroidota</taxon>
        <taxon>Bacteroidia</taxon>
        <taxon>Bacteroidales</taxon>
        <taxon>Bacteroidaceae</taxon>
        <taxon>Bacteroides</taxon>
    </lineage>
</organism>
<reference evidence="2" key="1">
    <citation type="journal article" date="2021" name="PeerJ">
        <title>Extensive microbial diversity within the chicken gut microbiome revealed by metagenomics and culture.</title>
        <authorList>
            <person name="Gilroy R."/>
            <person name="Ravi A."/>
            <person name="Getino M."/>
            <person name="Pursley I."/>
            <person name="Horton D.L."/>
            <person name="Alikhan N.F."/>
            <person name="Baker D."/>
            <person name="Gharbi K."/>
            <person name="Hall N."/>
            <person name="Watson M."/>
            <person name="Adriaenssens E.M."/>
            <person name="Foster-Nyarko E."/>
            <person name="Jarju S."/>
            <person name="Secka A."/>
            <person name="Antonio M."/>
            <person name="Oren A."/>
            <person name="Chaudhuri R.R."/>
            <person name="La Ragione R."/>
            <person name="Hildebrand F."/>
            <person name="Pallen M.J."/>
        </authorList>
    </citation>
    <scope>NUCLEOTIDE SEQUENCE</scope>
    <source>
        <strain evidence="2">ChiHecec1B25-7008</strain>
    </source>
</reference>
<feature type="transmembrane region" description="Helical" evidence="1">
    <location>
        <begin position="322"/>
        <end position="347"/>
    </location>
</feature>
<protein>
    <submittedName>
        <fullName evidence="2">ABC transporter permease</fullName>
    </submittedName>
</protein>
<name>A0A9D2HRS1_9BACE</name>
<evidence type="ECO:0000313" key="2">
    <source>
        <dbReference type="EMBL" id="HJA84280.1"/>
    </source>
</evidence>
<evidence type="ECO:0000313" key="3">
    <source>
        <dbReference type="Proteomes" id="UP000823860"/>
    </source>
</evidence>
<sequence length="403" mass="44368">MNRLVWKLLRRHISIGQLTGFFLANLFGMAIVLLAVQAYSDIRPVLTGGDSFLKQDYLIAGKKVGTLGSLMGKNSTFTPEEIEDLRQQPFTVQVGCFTPSLFHVSAGMGIQGTGVDLSTEMFFEAVPDEFIDADLSHWHYDEATRTIPIIIPRNYLNLYNFGFAESRGLPKLSEGLTGLLRMDIILRGNGRTERYKGRIVGFSNRLNTILVPQAFMDEANSTLAPGQNAQPSRLIIEVKNPADATIAQYFQTHHYETEGNGLDDGKAAWFLRLLTGIVSTVGGVICLLAFYLLSLSIFLLLQKNATKLENLLLVGYTPSQVAFPYQVLAVGLNTASLLAAFACMVWARDCYLATARALFPQLESETPWAGFLTGFCLWLLAALLNMALIRRKVRAIGLAGAGK</sequence>
<dbReference type="Proteomes" id="UP000823860">
    <property type="component" value="Unassembled WGS sequence"/>
</dbReference>
<comment type="caution">
    <text evidence="2">The sequence shown here is derived from an EMBL/GenBank/DDBJ whole genome shotgun (WGS) entry which is preliminary data.</text>
</comment>
<keyword evidence="1" id="KW-0812">Transmembrane</keyword>
<keyword evidence="1" id="KW-0472">Membrane</keyword>